<dbReference type="Gene3D" id="2.30.30.40">
    <property type="entry name" value="SH3 Domains"/>
    <property type="match status" value="1"/>
</dbReference>
<dbReference type="InterPro" id="IPR036061">
    <property type="entry name" value="CheW-like_dom_sf"/>
</dbReference>
<protein>
    <submittedName>
        <fullName evidence="2">Chemotaxis protein CheW</fullName>
    </submittedName>
</protein>
<evidence type="ECO:0000259" key="1">
    <source>
        <dbReference type="PROSITE" id="PS50851"/>
    </source>
</evidence>
<dbReference type="GO" id="GO:0007165">
    <property type="term" value="P:signal transduction"/>
    <property type="evidence" value="ECO:0007669"/>
    <property type="project" value="InterPro"/>
</dbReference>
<name>A0A940SSJ8_9ENTE</name>
<keyword evidence="3" id="KW-1185">Reference proteome</keyword>
<dbReference type="AlphaFoldDB" id="A0A940SSJ8"/>
<dbReference type="PANTHER" id="PTHR22617:SF23">
    <property type="entry name" value="CHEMOTAXIS PROTEIN CHEW"/>
    <property type="match status" value="1"/>
</dbReference>
<reference evidence="2" key="1">
    <citation type="submission" date="2020-12" db="EMBL/GenBank/DDBJ databases">
        <title>Vagococcus allomyrinae sp. nov. and Enterococcus lavae sp. nov., isolated from the larvae of Allomyrina dichotoma.</title>
        <authorList>
            <person name="Lee S.D."/>
        </authorList>
    </citation>
    <scope>NUCLEOTIDE SEQUENCE</scope>
    <source>
        <strain evidence="2">BWB3-3</strain>
    </source>
</reference>
<gene>
    <name evidence="2" type="ORF">I6N95_13480</name>
</gene>
<comment type="caution">
    <text evidence="2">The sequence shown here is derived from an EMBL/GenBank/DDBJ whole genome shotgun (WGS) entry which is preliminary data.</text>
</comment>
<dbReference type="GO" id="GO:0005829">
    <property type="term" value="C:cytosol"/>
    <property type="evidence" value="ECO:0007669"/>
    <property type="project" value="TreeGrafter"/>
</dbReference>
<dbReference type="PROSITE" id="PS50851">
    <property type="entry name" value="CHEW"/>
    <property type="match status" value="1"/>
</dbReference>
<accession>A0A940SSJ8</accession>
<dbReference type="InterPro" id="IPR039315">
    <property type="entry name" value="CheW"/>
</dbReference>
<dbReference type="SUPFAM" id="SSF50341">
    <property type="entry name" value="CheW-like"/>
    <property type="match status" value="1"/>
</dbReference>
<dbReference type="InterPro" id="IPR002545">
    <property type="entry name" value="CheW-lke_dom"/>
</dbReference>
<organism evidence="2 3">
    <name type="scientific">Vagococcus allomyrinae</name>
    <dbReference type="NCBI Taxonomy" id="2794353"/>
    <lineage>
        <taxon>Bacteria</taxon>
        <taxon>Bacillati</taxon>
        <taxon>Bacillota</taxon>
        <taxon>Bacilli</taxon>
        <taxon>Lactobacillales</taxon>
        <taxon>Enterococcaceae</taxon>
        <taxon>Vagococcus</taxon>
    </lineage>
</organism>
<dbReference type="PANTHER" id="PTHR22617">
    <property type="entry name" value="CHEMOTAXIS SENSOR HISTIDINE KINASE-RELATED"/>
    <property type="match status" value="1"/>
</dbReference>
<dbReference type="RefSeq" id="WP_209528811.1">
    <property type="nucleotide sequence ID" value="NZ_JAEEGA010000008.1"/>
</dbReference>
<sequence length="163" mass="18720">MEKQIVFASHKQRFSLPIEKIEKIIQWEQPIPVPETAKFVLGMIQYSEQILPVIDLGWRLYDKPTIINDMAKLIVVQWQNQLIGVLVELITGIEDFDTQQFEYVDSELTIDKAYIDSFIKTNHDIIIQLEVERLFADNLMLAKISQGVELIEGAATSEEVAAE</sequence>
<dbReference type="Pfam" id="PF01584">
    <property type="entry name" value="CheW"/>
    <property type="match status" value="1"/>
</dbReference>
<dbReference type="Gene3D" id="2.40.50.180">
    <property type="entry name" value="CheA-289, Domain 4"/>
    <property type="match status" value="1"/>
</dbReference>
<dbReference type="GO" id="GO:0006935">
    <property type="term" value="P:chemotaxis"/>
    <property type="evidence" value="ECO:0007669"/>
    <property type="project" value="InterPro"/>
</dbReference>
<dbReference type="Proteomes" id="UP000674938">
    <property type="component" value="Unassembled WGS sequence"/>
</dbReference>
<evidence type="ECO:0000313" key="3">
    <source>
        <dbReference type="Proteomes" id="UP000674938"/>
    </source>
</evidence>
<evidence type="ECO:0000313" key="2">
    <source>
        <dbReference type="EMBL" id="MBP1042027.1"/>
    </source>
</evidence>
<dbReference type="SMART" id="SM00260">
    <property type="entry name" value="CheW"/>
    <property type="match status" value="1"/>
</dbReference>
<proteinExistence type="predicted"/>
<feature type="domain" description="CheW-like" evidence="1">
    <location>
        <begin position="1"/>
        <end position="140"/>
    </location>
</feature>
<dbReference type="EMBL" id="JAEEGA010000008">
    <property type="protein sequence ID" value="MBP1042027.1"/>
    <property type="molecule type" value="Genomic_DNA"/>
</dbReference>